<keyword evidence="3" id="KW-1185">Reference proteome</keyword>
<dbReference type="Pfam" id="PF15866">
    <property type="entry name" value="DUF4729"/>
    <property type="match status" value="1"/>
</dbReference>
<proteinExistence type="predicted"/>
<reference evidence="4" key="1">
    <citation type="submission" date="2025-08" db="UniProtKB">
        <authorList>
            <consortium name="RefSeq"/>
        </authorList>
    </citation>
    <scope>IDENTIFICATION</scope>
</reference>
<name>A0A6P3Y956_DINQU</name>
<dbReference type="KEGG" id="dqu:106750586"/>
<evidence type="ECO:0000256" key="1">
    <source>
        <dbReference type="SAM" id="MobiDB-lite"/>
    </source>
</evidence>
<dbReference type="InterPro" id="IPR031732">
    <property type="entry name" value="DUF4729"/>
</dbReference>
<protein>
    <submittedName>
        <fullName evidence="4">Uncharacterized protein LOC106750586</fullName>
    </submittedName>
</protein>
<gene>
    <name evidence="4" type="primary">LOC106750586</name>
</gene>
<evidence type="ECO:0000313" key="4">
    <source>
        <dbReference type="RefSeq" id="XP_014486519.1"/>
    </source>
</evidence>
<dbReference type="GeneID" id="106750586"/>
<feature type="domain" description="DUF4729" evidence="2">
    <location>
        <begin position="337"/>
        <end position="526"/>
    </location>
</feature>
<evidence type="ECO:0000259" key="2">
    <source>
        <dbReference type="Pfam" id="PF15866"/>
    </source>
</evidence>
<sequence length="538" mass="60793">MLREETESERVNYRAARDDDHAIRNQRKSLQTRPRRDFHSIIVTDLHIDIATICGKRTGSDCLYLGRKYSDIDNRLQERKGILTEAIGDETEDEEREIDEDQSEEEDAKVREVIHRNRKETDEVHEQAEREDEDERRNQENERIGECAICRDIVNDANLGGSIADSEQNPHNTEGYLLCQRCVRKFSIRSGAEHLQPRRSHACLSQSKEDNDRPRVRSRKTYDSPIAMYLQPPAPQQIHLLPARRDQWACGNFNRTSHPAEEANETLNYDAEMSNAVSYVVVDRRDRGDPREERGEQCQQQQHSYCNLATRRNDTDRYNAEIKAKSLSVDYSRRPIRCPRLDCSVNVAFSALTHHFLFDHPEVPILSVEPGAESTLVVSYEALSCNSSRCLALLLVSGKLSDSAARLFGGNQINLKYRNRLPLPVLAARLHGSRYACCEEMHAGGEGQCEKDVIIAWVAGLDIGDTSADRLRCSIQAVDSIENGGFRSLTYTGPVTSLRSAQCPRDVLLAGDCIVLHEGLIGHITSGCTSLNVNVIVH</sequence>
<feature type="compositionally biased region" description="Basic and acidic residues" evidence="1">
    <location>
        <begin position="108"/>
        <end position="128"/>
    </location>
</feature>
<feature type="compositionally biased region" description="Acidic residues" evidence="1">
    <location>
        <begin position="87"/>
        <end position="107"/>
    </location>
</feature>
<accession>A0A6P3Y956</accession>
<feature type="region of interest" description="Disordered" evidence="1">
    <location>
        <begin position="85"/>
        <end position="140"/>
    </location>
</feature>
<dbReference type="OrthoDB" id="6762376at2759"/>
<feature type="region of interest" description="Disordered" evidence="1">
    <location>
        <begin position="195"/>
        <end position="217"/>
    </location>
</feature>
<dbReference type="AlphaFoldDB" id="A0A6P3Y956"/>
<evidence type="ECO:0000313" key="3">
    <source>
        <dbReference type="Proteomes" id="UP000515204"/>
    </source>
</evidence>
<organism evidence="3 4">
    <name type="scientific">Dinoponera quadriceps</name>
    <name type="common">South American ant</name>
    <dbReference type="NCBI Taxonomy" id="609295"/>
    <lineage>
        <taxon>Eukaryota</taxon>
        <taxon>Metazoa</taxon>
        <taxon>Ecdysozoa</taxon>
        <taxon>Arthropoda</taxon>
        <taxon>Hexapoda</taxon>
        <taxon>Insecta</taxon>
        <taxon>Pterygota</taxon>
        <taxon>Neoptera</taxon>
        <taxon>Endopterygota</taxon>
        <taxon>Hymenoptera</taxon>
        <taxon>Apocrita</taxon>
        <taxon>Aculeata</taxon>
        <taxon>Formicoidea</taxon>
        <taxon>Formicidae</taxon>
        <taxon>Ponerinae</taxon>
        <taxon>Ponerini</taxon>
        <taxon>Dinoponera</taxon>
    </lineage>
</organism>
<dbReference type="Proteomes" id="UP000515204">
    <property type="component" value="Unplaced"/>
</dbReference>
<dbReference type="RefSeq" id="XP_014486519.1">
    <property type="nucleotide sequence ID" value="XM_014631033.1"/>
</dbReference>